<feature type="transmembrane region" description="Helical" evidence="2">
    <location>
        <begin position="71"/>
        <end position="90"/>
    </location>
</feature>
<accession>A0A9W7A4S9</accession>
<keyword evidence="2" id="KW-1133">Transmembrane helix</keyword>
<feature type="compositionally biased region" description="Basic and acidic residues" evidence="1">
    <location>
        <begin position="135"/>
        <end position="164"/>
    </location>
</feature>
<reference evidence="3" key="1">
    <citation type="submission" date="2022-07" db="EMBL/GenBank/DDBJ databases">
        <title>Genome analysis of Parmales, a sister group of diatoms, reveals the evolutionary specialization of diatoms from phago-mixotrophs to photoautotrophs.</title>
        <authorList>
            <person name="Ban H."/>
            <person name="Sato S."/>
            <person name="Yoshikawa S."/>
            <person name="Kazumasa Y."/>
            <person name="Nakamura Y."/>
            <person name="Ichinomiya M."/>
            <person name="Saitoh K."/>
            <person name="Sato N."/>
            <person name="Blanc-Mathieu R."/>
            <person name="Endo H."/>
            <person name="Kuwata A."/>
            <person name="Ogata H."/>
        </authorList>
    </citation>
    <scope>NUCLEOTIDE SEQUENCE</scope>
</reference>
<feature type="transmembrane region" description="Helical" evidence="2">
    <location>
        <begin position="30"/>
        <end position="51"/>
    </location>
</feature>
<keyword evidence="4" id="KW-1185">Reference proteome</keyword>
<proteinExistence type="predicted"/>
<keyword evidence="2" id="KW-0812">Transmembrane</keyword>
<sequence>MNKKTTINANAAASTASKKKDSAMRRFRRFLIWEAVVSVVCLAEQVGSVYMKETGIVDLRKNPEVVLGLKVVQRGTEFLMMLLLAYLVCLKTASKDFQLNYRFPAFTVPILCRGSGWCASEPHETDAEGFQHMEGAMHSEGGGEGRVRKMEAERREKKKEEKVTKLLTMEKMNRHKKEKRTFEKARGGMRPSKKKEG</sequence>
<evidence type="ECO:0000313" key="3">
    <source>
        <dbReference type="EMBL" id="GMH65802.1"/>
    </source>
</evidence>
<gene>
    <name evidence="3" type="ORF">TrRE_jg1227</name>
</gene>
<evidence type="ECO:0000313" key="4">
    <source>
        <dbReference type="Proteomes" id="UP001165082"/>
    </source>
</evidence>
<evidence type="ECO:0000256" key="1">
    <source>
        <dbReference type="SAM" id="MobiDB-lite"/>
    </source>
</evidence>
<dbReference type="Proteomes" id="UP001165082">
    <property type="component" value="Unassembled WGS sequence"/>
</dbReference>
<name>A0A9W7A4S9_9STRA</name>
<feature type="region of interest" description="Disordered" evidence="1">
    <location>
        <begin position="135"/>
        <end position="197"/>
    </location>
</feature>
<evidence type="ECO:0000256" key="2">
    <source>
        <dbReference type="SAM" id="Phobius"/>
    </source>
</evidence>
<protein>
    <submittedName>
        <fullName evidence="3">Uncharacterized protein</fullName>
    </submittedName>
</protein>
<feature type="non-terminal residue" evidence="3">
    <location>
        <position position="197"/>
    </location>
</feature>
<comment type="caution">
    <text evidence="3">The sequence shown here is derived from an EMBL/GenBank/DDBJ whole genome shotgun (WGS) entry which is preliminary data.</text>
</comment>
<dbReference type="EMBL" id="BRXZ01005418">
    <property type="protein sequence ID" value="GMH65802.1"/>
    <property type="molecule type" value="Genomic_DNA"/>
</dbReference>
<keyword evidence="2" id="KW-0472">Membrane</keyword>
<dbReference type="AlphaFoldDB" id="A0A9W7A4S9"/>
<organism evidence="3 4">
    <name type="scientific">Triparma retinervis</name>
    <dbReference type="NCBI Taxonomy" id="2557542"/>
    <lineage>
        <taxon>Eukaryota</taxon>
        <taxon>Sar</taxon>
        <taxon>Stramenopiles</taxon>
        <taxon>Ochrophyta</taxon>
        <taxon>Bolidophyceae</taxon>
        <taxon>Parmales</taxon>
        <taxon>Triparmaceae</taxon>
        <taxon>Triparma</taxon>
    </lineage>
</organism>